<evidence type="ECO:0000313" key="4">
    <source>
        <dbReference type="EMBL" id="MEJ2866131.1"/>
    </source>
</evidence>
<sequence>MTLPVSTRVVVVPTAATVAEALETMHRERIRHLPVVHGTDCVGLVVQGDLVGVLGADRHVALRTVAGFVHAVVPRVAPSDPPARVARAILDGGLEAALVVERGRLVGIVTGTDALRALVAGDAS</sequence>
<feature type="domain" description="CBS" evidence="3">
    <location>
        <begin position="68"/>
        <end position="124"/>
    </location>
</feature>
<feature type="domain" description="CBS" evidence="3">
    <location>
        <begin position="5"/>
        <end position="62"/>
    </location>
</feature>
<reference evidence="4 5" key="1">
    <citation type="submission" date="2024-03" db="EMBL/GenBank/DDBJ databases">
        <title>Actinomycetospora sp. OC33-EN08, a novel actinomycete isolated from wild orchid (Aerides multiflora).</title>
        <authorList>
            <person name="Suriyachadkun C."/>
        </authorList>
    </citation>
    <scope>NUCLEOTIDE SEQUENCE [LARGE SCALE GENOMIC DNA]</scope>
    <source>
        <strain evidence="4 5">OC33-EN08</strain>
    </source>
</reference>
<dbReference type="SMART" id="SM00116">
    <property type="entry name" value="CBS"/>
    <property type="match status" value="2"/>
</dbReference>
<organism evidence="4 5">
    <name type="scientific">Actinomycetospora aurantiaca</name>
    <dbReference type="NCBI Taxonomy" id="3129233"/>
    <lineage>
        <taxon>Bacteria</taxon>
        <taxon>Bacillati</taxon>
        <taxon>Actinomycetota</taxon>
        <taxon>Actinomycetes</taxon>
        <taxon>Pseudonocardiales</taxon>
        <taxon>Pseudonocardiaceae</taxon>
        <taxon>Actinomycetospora</taxon>
    </lineage>
</organism>
<evidence type="ECO:0000256" key="2">
    <source>
        <dbReference type="PROSITE-ProRule" id="PRU00703"/>
    </source>
</evidence>
<dbReference type="PANTHER" id="PTHR43080">
    <property type="entry name" value="CBS DOMAIN-CONTAINING PROTEIN CBSX3, MITOCHONDRIAL"/>
    <property type="match status" value="1"/>
</dbReference>
<dbReference type="InterPro" id="IPR051257">
    <property type="entry name" value="Diverse_CBS-Domain"/>
</dbReference>
<evidence type="ECO:0000313" key="5">
    <source>
        <dbReference type="Proteomes" id="UP001385809"/>
    </source>
</evidence>
<dbReference type="Gene3D" id="3.90.1280.20">
    <property type="match status" value="1"/>
</dbReference>
<keyword evidence="1 2" id="KW-0129">CBS domain</keyword>
<dbReference type="Pfam" id="PF00571">
    <property type="entry name" value="CBS"/>
    <property type="match status" value="2"/>
</dbReference>
<dbReference type="EMBL" id="JBBEGN010000001">
    <property type="protein sequence ID" value="MEJ2866131.1"/>
    <property type="molecule type" value="Genomic_DNA"/>
</dbReference>
<dbReference type="PROSITE" id="PS51371">
    <property type="entry name" value="CBS"/>
    <property type="match status" value="2"/>
</dbReference>
<evidence type="ECO:0000256" key="1">
    <source>
        <dbReference type="ARBA" id="ARBA00023122"/>
    </source>
</evidence>
<keyword evidence="5" id="KW-1185">Reference proteome</keyword>
<accession>A0ABU8MFK5</accession>
<gene>
    <name evidence="4" type="ORF">WCD74_00050</name>
</gene>
<dbReference type="SUPFAM" id="SSF54631">
    <property type="entry name" value="CBS-domain pair"/>
    <property type="match status" value="1"/>
</dbReference>
<dbReference type="RefSeq" id="WP_337692758.1">
    <property type="nucleotide sequence ID" value="NZ_JBBEGN010000001.1"/>
</dbReference>
<comment type="caution">
    <text evidence="4">The sequence shown here is derived from an EMBL/GenBank/DDBJ whole genome shotgun (WGS) entry which is preliminary data.</text>
</comment>
<dbReference type="Gene3D" id="3.10.580.10">
    <property type="entry name" value="CBS-domain"/>
    <property type="match status" value="1"/>
</dbReference>
<protein>
    <submittedName>
        <fullName evidence="4">CBS domain-containing protein</fullName>
    </submittedName>
</protein>
<dbReference type="Proteomes" id="UP001385809">
    <property type="component" value="Unassembled WGS sequence"/>
</dbReference>
<dbReference type="InterPro" id="IPR000644">
    <property type="entry name" value="CBS_dom"/>
</dbReference>
<name>A0ABU8MFK5_9PSEU</name>
<dbReference type="PANTHER" id="PTHR43080:SF2">
    <property type="entry name" value="CBS DOMAIN-CONTAINING PROTEIN"/>
    <property type="match status" value="1"/>
</dbReference>
<dbReference type="InterPro" id="IPR046342">
    <property type="entry name" value="CBS_dom_sf"/>
</dbReference>
<proteinExistence type="predicted"/>
<evidence type="ECO:0000259" key="3">
    <source>
        <dbReference type="PROSITE" id="PS51371"/>
    </source>
</evidence>